<reference evidence="2" key="1">
    <citation type="journal article" date="2019" name="Int. J. Syst. Evol. Microbiol.">
        <title>The Global Catalogue of Microorganisms (GCM) 10K type strain sequencing project: providing services to taxonomists for standard genome sequencing and annotation.</title>
        <authorList>
            <consortium name="The Broad Institute Genomics Platform"/>
            <consortium name="The Broad Institute Genome Sequencing Center for Infectious Disease"/>
            <person name="Wu L."/>
            <person name="Ma J."/>
        </authorList>
    </citation>
    <scope>NUCLEOTIDE SEQUENCE [LARGE SCALE GENOMIC DNA]</scope>
    <source>
        <strain evidence="2">CGMCC 1.15353</strain>
    </source>
</reference>
<name>A0ABQ1Q3X1_9BACI</name>
<gene>
    <name evidence="1" type="ORF">GCM10011389_20420</name>
</gene>
<dbReference type="EMBL" id="BMIN01000008">
    <property type="protein sequence ID" value="GGD12780.1"/>
    <property type="molecule type" value="Genomic_DNA"/>
</dbReference>
<accession>A0ABQ1Q3X1</accession>
<keyword evidence="2" id="KW-1185">Reference proteome</keyword>
<comment type="caution">
    <text evidence="1">The sequence shown here is derived from an EMBL/GenBank/DDBJ whole genome shotgun (WGS) entry which is preliminary data.</text>
</comment>
<proteinExistence type="predicted"/>
<sequence length="70" mass="8114">MEGMLVNAKQDRETLEMIYLSKDGRLSQRKVRIIRVGASFILAYCYHCKNLRKFNRSSILLIGPLRNKVG</sequence>
<dbReference type="Proteomes" id="UP000642571">
    <property type="component" value="Unassembled WGS sequence"/>
</dbReference>
<evidence type="ECO:0000313" key="2">
    <source>
        <dbReference type="Proteomes" id="UP000642571"/>
    </source>
</evidence>
<protein>
    <recommendedName>
        <fullName evidence="3">WYL domain-containing protein</fullName>
    </recommendedName>
</protein>
<evidence type="ECO:0000313" key="1">
    <source>
        <dbReference type="EMBL" id="GGD12780.1"/>
    </source>
</evidence>
<organism evidence="1 2">
    <name type="scientific">Pontibacillus salipaludis</name>
    <dbReference type="NCBI Taxonomy" id="1697394"/>
    <lineage>
        <taxon>Bacteria</taxon>
        <taxon>Bacillati</taxon>
        <taxon>Bacillota</taxon>
        <taxon>Bacilli</taxon>
        <taxon>Bacillales</taxon>
        <taxon>Bacillaceae</taxon>
        <taxon>Pontibacillus</taxon>
    </lineage>
</organism>
<evidence type="ECO:0008006" key="3">
    <source>
        <dbReference type="Google" id="ProtNLM"/>
    </source>
</evidence>
<dbReference type="RefSeq" id="WP_188653407.1">
    <property type="nucleotide sequence ID" value="NZ_BMIN01000008.1"/>
</dbReference>